<keyword evidence="3" id="KW-1185">Reference proteome</keyword>
<dbReference type="KEGG" id="sli:Slin_6311"/>
<dbReference type="EMBL" id="CP001769">
    <property type="protein sequence ID" value="ADB42270.1"/>
    <property type="molecule type" value="Genomic_DNA"/>
</dbReference>
<accession>D2QTY8</accession>
<keyword evidence="1" id="KW-0472">Membrane</keyword>
<dbReference type="HOGENOM" id="CLU_1299101_0_0_10"/>
<keyword evidence="1" id="KW-0812">Transmembrane</keyword>
<dbReference type="RefSeq" id="WP_012930754.1">
    <property type="nucleotide sequence ID" value="NC_013730.1"/>
</dbReference>
<dbReference type="STRING" id="504472.Slin_6311"/>
<evidence type="ECO:0000313" key="3">
    <source>
        <dbReference type="Proteomes" id="UP000002028"/>
    </source>
</evidence>
<sequence>MELDEFGALFNARFEEGRPEKSAQELTKHLRGRSRTALEKIIRNMLWEVITAIASILVMLVLVTRLDSYAIRWLTGIISVISIIQIVAFGWQYWQLRQMIRPDVTDLRTHLQHQIQVVERFIRMYISYCLWVVPICFFLGAYIGYTVAAQRIHDPLLLPLDSLALSKPAVLILLAILIAGLAGFLYLVKAYIQWLYGRHLDQLKTCLTELDD</sequence>
<protein>
    <recommendedName>
        <fullName evidence="4">Transmembrane protein</fullName>
    </recommendedName>
</protein>
<keyword evidence="1" id="KW-1133">Transmembrane helix</keyword>
<feature type="transmembrane region" description="Helical" evidence="1">
    <location>
        <begin position="70"/>
        <end position="91"/>
    </location>
</feature>
<organism evidence="2 3">
    <name type="scientific">Spirosoma linguale (strain ATCC 33905 / DSM 74 / LMG 10896 / Claus 1)</name>
    <dbReference type="NCBI Taxonomy" id="504472"/>
    <lineage>
        <taxon>Bacteria</taxon>
        <taxon>Pseudomonadati</taxon>
        <taxon>Bacteroidota</taxon>
        <taxon>Cytophagia</taxon>
        <taxon>Cytophagales</taxon>
        <taxon>Cytophagaceae</taxon>
        <taxon>Spirosoma</taxon>
    </lineage>
</organism>
<feature type="transmembrane region" description="Helical" evidence="1">
    <location>
        <begin position="125"/>
        <end position="148"/>
    </location>
</feature>
<proteinExistence type="predicted"/>
<reference evidence="2 3" key="1">
    <citation type="journal article" date="2010" name="Stand. Genomic Sci.">
        <title>Complete genome sequence of Spirosoma linguale type strain (1).</title>
        <authorList>
            <person name="Lail K."/>
            <person name="Sikorski J."/>
            <person name="Saunders E."/>
            <person name="Lapidus A."/>
            <person name="Glavina Del Rio T."/>
            <person name="Copeland A."/>
            <person name="Tice H."/>
            <person name="Cheng J.-F."/>
            <person name="Lucas S."/>
            <person name="Nolan M."/>
            <person name="Bruce D."/>
            <person name="Goodwin L."/>
            <person name="Pitluck S."/>
            <person name="Ivanova N."/>
            <person name="Mavromatis K."/>
            <person name="Ovchinnikova G."/>
            <person name="Pati A."/>
            <person name="Chen A."/>
            <person name="Palaniappan K."/>
            <person name="Land M."/>
            <person name="Hauser L."/>
            <person name="Chang Y.-J."/>
            <person name="Jeffries C.D."/>
            <person name="Chain P."/>
            <person name="Brettin T."/>
            <person name="Detter J.C."/>
            <person name="Schuetze A."/>
            <person name="Rohde M."/>
            <person name="Tindall B.J."/>
            <person name="Goeker M."/>
            <person name="Bristow J."/>
            <person name="Eisen J.A."/>
            <person name="Markowitz V."/>
            <person name="Hugenholtz P."/>
            <person name="Kyrpides N.C."/>
            <person name="Klenk H.-P."/>
            <person name="Chen F."/>
        </authorList>
    </citation>
    <scope>NUCLEOTIDE SEQUENCE [LARGE SCALE GENOMIC DNA]</scope>
    <source>
        <strain evidence="3">ATCC 33905 / DSM 74 / LMG 10896 / Claus 1</strain>
    </source>
</reference>
<gene>
    <name evidence="2" type="ordered locus">Slin_6311</name>
</gene>
<evidence type="ECO:0000256" key="1">
    <source>
        <dbReference type="SAM" id="Phobius"/>
    </source>
</evidence>
<name>D2QTY8_SPILD</name>
<dbReference type="Proteomes" id="UP000002028">
    <property type="component" value="Chromosome"/>
</dbReference>
<dbReference type="AlphaFoldDB" id="D2QTY8"/>
<feature type="transmembrane region" description="Helical" evidence="1">
    <location>
        <begin position="45"/>
        <end position="64"/>
    </location>
</feature>
<feature type="transmembrane region" description="Helical" evidence="1">
    <location>
        <begin position="168"/>
        <end position="188"/>
    </location>
</feature>
<evidence type="ECO:0000313" key="2">
    <source>
        <dbReference type="EMBL" id="ADB42270.1"/>
    </source>
</evidence>
<evidence type="ECO:0008006" key="4">
    <source>
        <dbReference type="Google" id="ProtNLM"/>
    </source>
</evidence>